<sequence>LSRLIQQRAFLRAMNRSAFDEVVHLASQLTSIRVAVGFINDFMRQATHALKVETAIVPQQRGCGADLHNTASKLLVDLLEAQELWFDAASTTTAGLVMDNTVLTNTSAGADVELSLVECFFAAQNIGTRLKSHLRELIRNLLEIYPPRGITSERQGVEISSASMSPTISHSSREVFQPLAANELLATGNSTICRRVQEIYRVRTALLIERSSSVITLIDRLNSRLHSLTAENRETRAHFALSQSSRHNLPFVTTRYVTVSISIKEEEDAQLCLTNDLNPMNYFDNLIGILTSTLGLWISLILVVEIHWKNVRVPRDRLLQLRSLQVEDESIRGVSKSVSDRNPEDGANANHGGSYEHCSIIPSNSMPQKLIPLSEEGKSIFSVSHTNIFTNDSN</sequence>
<evidence type="ECO:0000313" key="3">
    <source>
        <dbReference type="WBParaSite" id="HNAJ_0001249701-mRNA-1"/>
    </source>
</evidence>
<accession>A0A0R3TXA9</accession>
<feature type="transmembrane region" description="Helical" evidence="2">
    <location>
        <begin position="286"/>
        <end position="308"/>
    </location>
</feature>
<evidence type="ECO:0000256" key="2">
    <source>
        <dbReference type="SAM" id="Phobius"/>
    </source>
</evidence>
<keyword evidence="2" id="KW-1133">Transmembrane helix</keyword>
<dbReference type="AlphaFoldDB" id="A0A0R3TXA9"/>
<evidence type="ECO:0000256" key="1">
    <source>
        <dbReference type="SAM" id="MobiDB-lite"/>
    </source>
</evidence>
<feature type="region of interest" description="Disordered" evidence="1">
    <location>
        <begin position="332"/>
        <end position="354"/>
    </location>
</feature>
<name>A0A0R3TXA9_RODNA</name>
<dbReference type="WBParaSite" id="HNAJ_0001249701-mRNA-1">
    <property type="protein sequence ID" value="HNAJ_0001249701-mRNA-1"/>
    <property type="gene ID" value="HNAJ_0001249701"/>
</dbReference>
<reference evidence="3" key="1">
    <citation type="submission" date="2017-02" db="UniProtKB">
        <authorList>
            <consortium name="WormBaseParasite"/>
        </authorList>
    </citation>
    <scope>IDENTIFICATION</scope>
</reference>
<dbReference type="STRING" id="102285.A0A0R3TXA9"/>
<keyword evidence="2" id="KW-0812">Transmembrane</keyword>
<proteinExistence type="predicted"/>
<protein>
    <submittedName>
        <fullName evidence="3">Uncharacterized protein</fullName>
    </submittedName>
</protein>
<organism evidence="3">
    <name type="scientific">Rodentolepis nana</name>
    <name type="common">Dwarf tapeworm</name>
    <name type="synonym">Hymenolepis nana</name>
    <dbReference type="NCBI Taxonomy" id="102285"/>
    <lineage>
        <taxon>Eukaryota</taxon>
        <taxon>Metazoa</taxon>
        <taxon>Spiralia</taxon>
        <taxon>Lophotrochozoa</taxon>
        <taxon>Platyhelminthes</taxon>
        <taxon>Cestoda</taxon>
        <taxon>Eucestoda</taxon>
        <taxon>Cyclophyllidea</taxon>
        <taxon>Hymenolepididae</taxon>
        <taxon>Rodentolepis</taxon>
    </lineage>
</organism>
<keyword evidence="2" id="KW-0472">Membrane</keyword>